<protein>
    <submittedName>
        <fullName evidence="2">Uncharacterized protein</fullName>
    </submittedName>
</protein>
<accession>A0ABV8DPK0</accession>
<evidence type="ECO:0000313" key="3">
    <source>
        <dbReference type="Proteomes" id="UP001595696"/>
    </source>
</evidence>
<proteinExistence type="predicted"/>
<gene>
    <name evidence="2" type="ORF">ACFO0B_08420</name>
</gene>
<dbReference type="Proteomes" id="UP001595696">
    <property type="component" value="Unassembled WGS sequence"/>
</dbReference>
<keyword evidence="1" id="KW-1133">Transmembrane helix</keyword>
<sequence length="59" mass="6124">MAMVWKIIGVVALVWIAVAIIGALLKGLFPLLVLAVIVGGLYLLYKAVAGSGDNTVSKL</sequence>
<dbReference type="RefSeq" id="WP_378611760.1">
    <property type="nucleotide sequence ID" value="NZ_JBHSAX010000007.1"/>
</dbReference>
<keyword evidence="1" id="KW-0812">Transmembrane</keyword>
<name>A0ABV8DPK0_9NOCA</name>
<reference evidence="3" key="1">
    <citation type="journal article" date="2019" name="Int. J. Syst. Evol. Microbiol.">
        <title>The Global Catalogue of Microorganisms (GCM) 10K type strain sequencing project: providing services to taxonomists for standard genome sequencing and annotation.</title>
        <authorList>
            <consortium name="The Broad Institute Genomics Platform"/>
            <consortium name="The Broad Institute Genome Sequencing Center for Infectious Disease"/>
            <person name="Wu L."/>
            <person name="Ma J."/>
        </authorList>
    </citation>
    <scope>NUCLEOTIDE SEQUENCE [LARGE SCALE GENOMIC DNA]</scope>
    <source>
        <strain evidence="3">CGMCC 4.7330</strain>
    </source>
</reference>
<dbReference type="EMBL" id="JBHSAX010000007">
    <property type="protein sequence ID" value="MFC3962010.1"/>
    <property type="molecule type" value="Genomic_DNA"/>
</dbReference>
<keyword evidence="3" id="KW-1185">Reference proteome</keyword>
<organism evidence="2 3">
    <name type="scientific">Nocardia jiangsuensis</name>
    <dbReference type="NCBI Taxonomy" id="1691563"/>
    <lineage>
        <taxon>Bacteria</taxon>
        <taxon>Bacillati</taxon>
        <taxon>Actinomycetota</taxon>
        <taxon>Actinomycetes</taxon>
        <taxon>Mycobacteriales</taxon>
        <taxon>Nocardiaceae</taxon>
        <taxon>Nocardia</taxon>
    </lineage>
</organism>
<comment type="caution">
    <text evidence="2">The sequence shown here is derived from an EMBL/GenBank/DDBJ whole genome shotgun (WGS) entry which is preliminary data.</text>
</comment>
<keyword evidence="1" id="KW-0472">Membrane</keyword>
<evidence type="ECO:0000313" key="2">
    <source>
        <dbReference type="EMBL" id="MFC3962010.1"/>
    </source>
</evidence>
<evidence type="ECO:0000256" key="1">
    <source>
        <dbReference type="SAM" id="Phobius"/>
    </source>
</evidence>
<feature type="transmembrane region" description="Helical" evidence="1">
    <location>
        <begin position="31"/>
        <end position="49"/>
    </location>
</feature>
<feature type="transmembrane region" description="Helical" evidence="1">
    <location>
        <begin position="7"/>
        <end position="25"/>
    </location>
</feature>